<keyword evidence="2" id="KW-0808">Transferase</keyword>
<gene>
    <name evidence="2" type="ordered locus">Cyan7822_2282</name>
</gene>
<dbReference type="AlphaFoldDB" id="E0UF08"/>
<proteinExistence type="predicted"/>
<evidence type="ECO:0000313" key="2">
    <source>
        <dbReference type="EMBL" id="ADN14260.1"/>
    </source>
</evidence>
<dbReference type="RefSeq" id="WP_013322365.1">
    <property type="nucleotide sequence ID" value="NC_014501.1"/>
</dbReference>
<dbReference type="HOGENOM" id="CLU_089647_0_0_3"/>
<organism evidence="2 3">
    <name type="scientific">Gloeothece verrucosa (strain PCC 7822)</name>
    <name type="common">Cyanothece sp. (strain PCC 7822)</name>
    <dbReference type="NCBI Taxonomy" id="497965"/>
    <lineage>
        <taxon>Bacteria</taxon>
        <taxon>Bacillati</taxon>
        <taxon>Cyanobacteriota</taxon>
        <taxon>Cyanophyceae</taxon>
        <taxon>Oscillatoriophycideae</taxon>
        <taxon>Chroococcales</taxon>
        <taxon>Aphanothecaceae</taxon>
        <taxon>Gloeothece</taxon>
        <taxon>Gloeothece verrucosa</taxon>
    </lineage>
</organism>
<evidence type="ECO:0000259" key="1">
    <source>
        <dbReference type="PROSITE" id="PS50011"/>
    </source>
</evidence>
<evidence type="ECO:0000313" key="3">
    <source>
        <dbReference type="Proteomes" id="UP000008206"/>
    </source>
</evidence>
<dbReference type="eggNOG" id="COG0515">
    <property type="taxonomic scope" value="Bacteria"/>
</dbReference>
<dbReference type="Gene3D" id="3.30.200.20">
    <property type="entry name" value="Phosphorylase Kinase, domain 1"/>
    <property type="match status" value="1"/>
</dbReference>
<dbReference type="KEGG" id="cyj:Cyan7822_2282"/>
<dbReference type="SUPFAM" id="SSF56112">
    <property type="entry name" value="Protein kinase-like (PK-like)"/>
    <property type="match status" value="1"/>
</dbReference>
<dbReference type="EMBL" id="CP002198">
    <property type="protein sequence ID" value="ADN14260.1"/>
    <property type="molecule type" value="Genomic_DNA"/>
</dbReference>
<sequence length="308" mass="36321">MTIKLFSDLEWPLPKKFQSPKKGEIIINNDSKDQYIIGKRINNGNFGNVYECWDEWGNELVAKVLKPNNQTYKKVREDWEKELNKLITLRHPNITYIYDCFEYRNTFYLILERCHRTFKEMIEIYKYENDFLDYLFPYIARDILQAIHFIHQVGYVHKDLHLGNVFVHLVKDKLLPDNTPVWIFKIGDLGISNLEADIDIFNTTLAAWMLPPEYLDPQEYAIKDNGEYRLTKQIDIYHTGLLLLSVLLGYTPPFTEQEILQGSPRQMAENLPLPYGQAIAKALRRHVEFRTQTALKFWQDIKAAIPST</sequence>
<dbReference type="OrthoDB" id="9813021at2"/>
<keyword evidence="2" id="KW-0418">Kinase</keyword>
<dbReference type="GO" id="GO:0005524">
    <property type="term" value="F:ATP binding"/>
    <property type="evidence" value="ECO:0007669"/>
    <property type="project" value="InterPro"/>
</dbReference>
<feature type="domain" description="Protein kinase" evidence="1">
    <location>
        <begin position="35"/>
        <end position="308"/>
    </location>
</feature>
<dbReference type="Proteomes" id="UP000008206">
    <property type="component" value="Chromosome"/>
</dbReference>
<keyword evidence="3" id="KW-1185">Reference proteome</keyword>
<keyword evidence="2" id="KW-0723">Serine/threonine-protein kinase</keyword>
<dbReference type="PANTHER" id="PTHR44167">
    <property type="entry name" value="OVARIAN-SPECIFIC SERINE/THREONINE-PROTEIN KINASE LOK-RELATED"/>
    <property type="match status" value="1"/>
</dbReference>
<name>E0UF08_GLOV7</name>
<dbReference type="PROSITE" id="PS50011">
    <property type="entry name" value="PROTEIN_KINASE_DOM"/>
    <property type="match status" value="1"/>
</dbReference>
<dbReference type="PANTHER" id="PTHR44167:SF24">
    <property type="entry name" value="SERINE_THREONINE-PROTEIN KINASE CHK2"/>
    <property type="match status" value="1"/>
</dbReference>
<dbReference type="InterPro" id="IPR011009">
    <property type="entry name" value="Kinase-like_dom_sf"/>
</dbReference>
<dbReference type="GO" id="GO:0004674">
    <property type="term" value="F:protein serine/threonine kinase activity"/>
    <property type="evidence" value="ECO:0007669"/>
    <property type="project" value="UniProtKB-KW"/>
</dbReference>
<dbReference type="Pfam" id="PF00069">
    <property type="entry name" value="Pkinase"/>
    <property type="match status" value="1"/>
</dbReference>
<accession>E0UF08</accession>
<dbReference type="Gene3D" id="1.10.510.10">
    <property type="entry name" value="Transferase(Phosphotransferase) domain 1"/>
    <property type="match status" value="1"/>
</dbReference>
<dbReference type="CDD" id="cd00180">
    <property type="entry name" value="PKc"/>
    <property type="match status" value="1"/>
</dbReference>
<reference evidence="3" key="1">
    <citation type="journal article" date="2011" name="MBio">
        <title>Novel metabolic attributes of the genus Cyanothece, comprising a group of unicellular nitrogen-fixing Cyanobacteria.</title>
        <authorList>
            <person name="Bandyopadhyay A."/>
            <person name="Elvitigala T."/>
            <person name="Welsh E."/>
            <person name="Stockel J."/>
            <person name="Liberton M."/>
            <person name="Min H."/>
            <person name="Sherman L.A."/>
            <person name="Pakrasi H.B."/>
        </authorList>
    </citation>
    <scope>NUCLEOTIDE SEQUENCE [LARGE SCALE GENOMIC DNA]</scope>
    <source>
        <strain evidence="3">PCC 7822</strain>
    </source>
</reference>
<protein>
    <submittedName>
        <fullName evidence="2">Serine/threonine protein kinase</fullName>
    </submittedName>
</protein>
<dbReference type="STRING" id="497965.Cyan7822_2282"/>
<dbReference type="InterPro" id="IPR000719">
    <property type="entry name" value="Prot_kinase_dom"/>
</dbReference>